<evidence type="ECO:0000256" key="1">
    <source>
        <dbReference type="ARBA" id="ARBA00007637"/>
    </source>
</evidence>
<dbReference type="PANTHER" id="PTHR43000">
    <property type="entry name" value="DTDP-D-GLUCOSE 4,6-DEHYDRATASE-RELATED"/>
    <property type="match status" value="1"/>
</dbReference>
<dbReference type="InterPro" id="IPR001509">
    <property type="entry name" value="Epimerase_deHydtase"/>
</dbReference>
<evidence type="ECO:0000313" key="3">
    <source>
        <dbReference type="EMBL" id="ARK30744.1"/>
    </source>
</evidence>
<dbReference type="GO" id="GO:0008460">
    <property type="term" value="F:dTDP-glucose 4,6-dehydratase activity"/>
    <property type="evidence" value="ECO:0007669"/>
    <property type="project" value="UniProtKB-EC"/>
</dbReference>
<evidence type="ECO:0000313" key="4">
    <source>
        <dbReference type="Proteomes" id="UP000193006"/>
    </source>
</evidence>
<sequence length="317" mass="35924">MKILVTGAAGFIGSNLCEQLLQQKNVNVIGIDYFIGPTKKLITEKNIVSLVTNPQFQFIQEDLLTIDWEKYLEGVDYVFHLAGIPGVRSSWGTDFKKYVRNNIDVTQRLLEACKNVSLSKFIYSSTSSIYGEKEGKVSEEAKPEPLSPYGITKLTGEYLCHVYRKSFGVPTVILRYFTVYGPRQRSDMAFHKFIRHALEDQPIHIFGNGKQSRDFTFVTDCATATAAVAFADNVVGETINIGGKERASVIEVIRLLEQLLNKNIKIQFEKKAIGEPMHTWADITKAERLLNYQPRISLKEGLMREIDYIKQIGNIKE</sequence>
<protein>
    <submittedName>
        <fullName evidence="3">dTDP-glucose 4,6-dehydratase</fullName>
        <ecNumber evidence="3">4.2.1.46</ecNumber>
    </submittedName>
</protein>
<dbReference type="EMBL" id="CP020814">
    <property type="protein sequence ID" value="ARK30744.1"/>
    <property type="molecule type" value="Genomic_DNA"/>
</dbReference>
<dbReference type="STRING" id="199441.BkAM31D_13385"/>
<dbReference type="Gene3D" id="3.40.50.720">
    <property type="entry name" value="NAD(P)-binding Rossmann-like Domain"/>
    <property type="match status" value="1"/>
</dbReference>
<dbReference type="SUPFAM" id="SSF51735">
    <property type="entry name" value="NAD(P)-binding Rossmann-fold domains"/>
    <property type="match status" value="1"/>
</dbReference>
<dbReference type="Pfam" id="PF01370">
    <property type="entry name" value="Epimerase"/>
    <property type="match status" value="1"/>
</dbReference>
<evidence type="ECO:0000259" key="2">
    <source>
        <dbReference type="Pfam" id="PF01370"/>
    </source>
</evidence>
<feature type="domain" description="NAD-dependent epimerase/dehydratase" evidence="2">
    <location>
        <begin position="3"/>
        <end position="242"/>
    </location>
</feature>
<reference evidence="3 4" key="1">
    <citation type="submission" date="2017-04" db="EMBL/GenBank/DDBJ databases">
        <title>Bacillus krulwichiae AM31D Genome sequencing and assembly.</title>
        <authorList>
            <person name="Krulwich T.A."/>
            <person name="Anastor L."/>
            <person name="Ehrlich R."/>
            <person name="Ehrlich G.D."/>
            <person name="Janto B."/>
        </authorList>
    </citation>
    <scope>NUCLEOTIDE SEQUENCE [LARGE SCALE GENOMIC DNA]</scope>
    <source>
        <strain evidence="3 4">AM31D</strain>
    </source>
</reference>
<dbReference type="AlphaFoldDB" id="A0A1X9MDN1"/>
<proteinExistence type="inferred from homology"/>
<accession>A0A1X9MDN1</accession>
<dbReference type="KEGG" id="bkw:BkAM31D_13385"/>
<keyword evidence="4" id="KW-1185">Reference proteome</keyword>
<comment type="similarity">
    <text evidence="1">Belongs to the NAD(P)-dependent epimerase/dehydratase family.</text>
</comment>
<organism evidence="3 4">
    <name type="scientific">Halalkalibacter krulwichiae</name>
    <dbReference type="NCBI Taxonomy" id="199441"/>
    <lineage>
        <taxon>Bacteria</taxon>
        <taxon>Bacillati</taxon>
        <taxon>Bacillota</taxon>
        <taxon>Bacilli</taxon>
        <taxon>Bacillales</taxon>
        <taxon>Bacillaceae</taxon>
        <taxon>Halalkalibacter</taxon>
    </lineage>
</organism>
<gene>
    <name evidence="3" type="primary">strE</name>
    <name evidence="3" type="ORF">BkAM31D_13385</name>
</gene>
<dbReference type="EC" id="4.2.1.46" evidence="3"/>
<dbReference type="Proteomes" id="UP000193006">
    <property type="component" value="Chromosome"/>
</dbReference>
<name>A0A1X9MDN1_9BACI</name>
<keyword evidence="3" id="KW-0456">Lyase</keyword>
<dbReference type="InterPro" id="IPR036291">
    <property type="entry name" value="NAD(P)-bd_dom_sf"/>
</dbReference>
<dbReference type="RefSeq" id="WP_066149545.1">
    <property type="nucleotide sequence ID" value="NZ_CP020814.1"/>
</dbReference>